<dbReference type="InterPro" id="IPR001650">
    <property type="entry name" value="Helicase_C-like"/>
</dbReference>
<dbReference type="PANTHER" id="PTHR47959">
    <property type="entry name" value="ATP-DEPENDENT RNA HELICASE RHLE-RELATED"/>
    <property type="match status" value="1"/>
</dbReference>
<dbReference type="InterPro" id="IPR050079">
    <property type="entry name" value="DEAD_box_RNA_helicase"/>
</dbReference>
<dbReference type="InterPro" id="IPR044742">
    <property type="entry name" value="DEAD/DEAH_RhlB"/>
</dbReference>
<dbReference type="Pfam" id="PF00270">
    <property type="entry name" value="DEAD"/>
    <property type="match status" value="1"/>
</dbReference>
<evidence type="ECO:0000256" key="4">
    <source>
        <dbReference type="ARBA" id="ARBA00022840"/>
    </source>
</evidence>
<proteinExistence type="predicted"/>
<feature type="region of interest" description="Disordered" evidence="5">
    <location>
        <begin position="1"/>
        <end position="275"/>
    </location>
</feature>
<dbReference type="GO" id="GO:0005524">
    <property type="term" value="F:ATP binding"/>
    <property type="evidence" value="ECO:0007669"/>
    <property type="project" value="UniProtKB-KW"/>
</dbReference>
<evidence type="ECO:0008006" key="10">
    <source>
        <dbReference type="Google" id="ProtNLM"/>
    </source>
</evidence>
<dbReference type="SMART" id="SM00490">
    <property type="entry name" value="HELICc"/>
    <property type="match status" value="1"/>
</dbReference>
<dbReference type="InterPro" id="IPR027417">
    <property type="entry name" value="P-loop_NTPase"/>
</dbReference>
<accession>A0A094SM31</accession>
<gene>
    <name evidence="9" type="ORF">GM50_4780</name>
</gene>
<keyword evidence="1" id="KW-0547">Nucleotide-binding</keyword>
<keyword evidence="2" id="KW-0378">Hydrolase</keyword>
<evidence type="ECO:0000256" key="3">
    <source>
        <dbReference type="ARBA" id="ARBA00022806"/>
    </source>
</evidence>
<feature type="domain" description="Helicase C-terminal" evidence="7">
    <location>
        <begin position="528"/>
        <end position="676"/>
    </location>
</feature>
<dbReference type="InterPro" id="IPR014001">
    <property type="entry name" value="Helicase_ATP-bd"/>
</dbReference>
<sequence length="718" mass="78134">MALQPRTPAPGKARRAAAAKAGKPANKTTAQKESASRRYSDIDPRTVSKKEARNLERSKLRAKRYAESKVSKPRADKPMTEGVEVPVFERPRSGKPTSSKARTSAPRSSAPRGARPTADRTERPRNERPSSDRPNNDRARSERPRTDAPRGEKPAFKKTFTEKPETRAKKFVAERATRPDRNPAPVRNNDSARNNDTVPSTRRDAAKARATRSNDGRPNFEPRKREKYVPGIGKRSENAARDFKRAEDRTNSYNRPERSSSNAYGRTHSSTTDFGADDNYISANLADANLIDATPKTAITTTFAELGIAPKLVERLTAQGINNPFPIQIATLPDALAGHDILGRGQTGSGKTLAFGLAMLTNLNGRVAKPHKPLGLVLTPTRELAQQIDEVLTPLAKSVGLDSVVIAGGMPYGKQITAMRQSCPILVATPGRLIDLLDKGEVQLDDLQITVLDEADQMADMGFLPVVKEILDQAKPDGQRLLFSATLDRGVDALVKKYLNAPKTHSLQNDRASVSTMKHYVLTMQTTDKDDVTAQIASRSGKTILFVKTQRGADRLADKLAHAGVPVGALHGGKSQAVRTRTLALFKETPNAALVATDVAARGIHVDGISLVVHFDAPTDHKDYLHRSGRTARAGEEGNVVLLSTTKSQSGVKSLTSRAGVTPIFVHVEPMSNELIEITGAVEPSGIPYVAPVLENKGPSRGNRRPRPNSSQRRRRPR</sequence>
<feature type="compositionally biased region" description="Polar residues" evidence="5">
    <location>
        <begin position="259"/>
        <end position="273"/>
    </location>
</feature>
<dbReference type="SMART" id="SM00487">
    <property type="entry name" value="DEXDc"/>
    <property type="match status" value="1"/>
</dbReference>
<evidence type="ECO:0000259" key="6">
    <source>
        <dbReference type="PROSITE" id="PS51192"/>
    </source>
</evidence>
<feature type="compositionally biased region" description="Basic and acidic residues" evidence="5">
    <location>
        <begin position="117"/>
        <end position="181"/>
    </location>
</feature>
<dbReference type="PROSITE" id="PS51194">
    <property type="entry name" value="HELICASE_CTER"/>
    <property type="match status" value="1"/>
</dbReference>
<feature type="compositionally biased region" description="Low complexity" evidence="5">
    <location>
        <begin position="1"/>
        <end position="11"/>
    </location>
</feature>
<organism evidence="9">
    <name type="scientific">freshwater metagenome</name>
    <dbReference type="NCBI Taxonomy" id="449393"/>
    <lineage>
        <taxon>unclassified sequences</taxon>
        <taxon>metagenomes</taxon>
        <taxon>ecological metagenomes</taxon>
    </lineage>
</organism>
<evidence type="ECO:0000259" key="8">
    <source>
        <dbReference type="PROSITE" id="PS51195"/>
    </source>
</evidence>
<dbReference type="SUPFAM" id="SSF52540">
    <property type="entry name" value="P-loop containing nucleoside triphosphate hydrolases"/>
    <property type="match status" value="1"/>
</dbReference>
<dbReference type="Pfam" id="PF00271">
    <property type="entry name" value="Helicase_C"/>
    <property type="match status" value="1"/>
</dbReference>
<feature type="compositionally biased region" description="Polar residues" evidence="5">
    <location>
        <begin position="95"/>
        <end position="107"/>
    </location>
</feature>
<reference evidence="9" key="1">
    <citation type="submission" date="2014-05" db="EMBL/GenBank/DDBJ databases">
        <title>Key roles for freshwater Actinobacteria revealed by deep metagenomic sequencing.</title>
        <authorList>
            <person name="Ghai R."/>
            <person name="Mizuno C.M."/>
            <person name="Picazo A."/>
            <person name="Camacho A."/>
            <person name="Rodriguez-Valera F."/>
        </authorList>
    </citation>
    <scope>NUCLEOTIDE SEQUENCE</scope>
</reference>
<feature type="compositionally biased region" description="Basic and acidic residues" evidence="5">
    <location>
        <begin position="201"/>
        <end position="258"/>
    </location>
</feature>
<dbReference type="GO" id="GO:0003676">
    <property type="term" value="F:nucleic acid binding"/>
    <property type="evidence" value="ECO:0007669"/>
    <property type="project" value="InterPro"/>
</dbReference>
<dbReference type="Gene3D" id="3.40.50.300">
    <property type="entry name" value="P-loop containing nucleotide triphosphate hydrolases"/>
    <property type="match status" value="2"/>
</dbReference>
<evidence type="ECO:0000256" key="2">
    <source>
        <dbReference type="ARBA" id="ARBA00022801"/>
    </source>
</evidence>
<keyword evidence="4" id="KW-0067">ATP-binding</keyword>
<keyword evidence="3" id="KW-0347">Helicase</keyword>
<dbReference type="InterPro" id="IPR014014">
    <property type="entry name" value="RNA_helicase_DEAD_Q_motif"/>
</dbReference>
<dbReference type="PANTHER" id="PTHR47959:SF13">
    <property type="entry name" value="ATP-DEPENDENT RNA HELICASE RHLE"/>
    <property type="match status" value="1"/>
</dbReference>
<dbReference type="EMBL" id="JNSK01000010">
    <property type="protein sequence ID" value="KGA19623.1"/>
    <property type="molecule type" value="Genomic_DNA"/>
</dbReference>
<evidence type="ECO:0000313" key="9">
    <source>
        <dbReference type="EMBL" id="KGA19623.1"/>
    </source>
</evidence>
<dbReference type="CDD" id="cd00268">
    <property type="entry name" value="DEADc"/>
    <property type="match status" value="1"/>
</dbReference>
<evidence type="ECO:0000259" key="7">
    <source>
        <dbReference type="PROSITE" id="PS51194"/>
    </source>
</evidence>
<feature type="region of interest" description="Disordered" evidence="5">
    <location>
        <begin position="692"/>
        <end position="718"/>
    </location>
</feature>
<evidence type="ECO:0000256" key="5">
    <source>
        <dbReference type="SAM" id="MobiDB-lite"/>
    </source>
</evidence>
<comment type="caution">
    <text evidence="9">The sequence shown here is derived from an EMBL/GenBank/DDBJ whole genome shotgun (WGS) entry which is preliminary data.</text>
</comment>
<feature type="domain" description="DEAD-box RNA helicase Q" evidence="8">
    <location>
        <begin position="301"/>
        <end position="329"/>
    </location>
</feature>
<evidence type="ECO:0000256" key="1">
    <source>
        <dbReference type="ARBA" id="ARBA00022741"/>
    </source>
</evidence>
<protein>
    <recommendedName>
        <fullName evidence="10">DEAD/DEAH box helicase</fullName>
    </recommendedName>
</protein>
<dbReference type="PROSITE" id="PS51192">
    <property type="entry name" value="HELICASE_ATP_BIND_1"/>
    <property type="match status" value="1"/>
</dbReference>
<feature type="compositionally biased region" description="Basic residues" evidence="5">
    <location>
        <begin position="702"/>
        <end position="718"/>
    </location>
</feature>
<dbReference type="GO" id="GO:0005829">
    <property type="term" value="C:cytosol"/>
    <property type="evidence" value="ECO:0007669"/>
    <property type="project" value="TreeGrafter"/>
</dbReference>
<dbReference type="PROSITE" id="PS51195">
    <property type="entry name" value="Q_MOTIF"/>
    <property type="match status" value="1"/>
</dbReference>
<dbReference type="GO" id="GO:0003724">
    <property type="term" value="F:RNA helicase activity"/>
    <property type="evidence" value="ECO:0007669"/>
    <property type="project" value="InterPro"/>
</dbReference>
<dbReference type="GO" id="GO:0016787">
    <property type="term" value="F:hydrolase activity"/>
    <property type="evidence" value="ECO:0007669"/>
    <property type="project" value="UniProtKB-KW"/>
</dbReference>
<dbReference type="InterPro" id="IPR011545">
    <property type="entry name" value="DEAD/DEAH_box_helicase_dom"/>
</dbReference>
<name>A0A094SM31_9ZZZZ</name>
<feature type="compositionally biased region" description="Polar residues" evidence="5">
    <location>
        <begin position="188"/>
        <end position="200"/>
    </location>
</feature>
<feature type="domain" description="Helicase ATP-binding" evidence="6">
    <location>
        <begin position="332"/>
        <end position="505"/>
    </location>
</feature>
<feature type="compositionally biased region" description="Low complexity" evidence="5">
    <location>
        <begin position="18"/>
        <end position="29"/>
    </location>
</feature>
<feature type="compositionally biased region" description="Basic and acidic residues" evidence="5">
    <location>
        <begin position="34"/>
        <end position="79"/>
    </location>
</feature>
<dbReference type="AlphaFoldDB" id="A0A094SM31"/>
<dbReference type="CDD" id="cd18787">
    <property type="entry name" value="SF2_C_DEAD"/>
    <property type="match status" value="1"/>
</dbReference>